<organism evidence="1 2">
    <name type="scientific">Heterostelium pallidum (strain ATCC 26659 / Pp 5 / PN500)</name>
    <name type="common">Cellular slime mold</name>
    <name type="synonym">Polysphondylium pallidum</name>
    <dbReference type="NCBI Taxonomy" id="670386"/>
    <lineage>
        <taxon>Eukaryota</taxon>
        <taxon>Amoebozoa</taxon>
        <taxon>Evosea</taxon>
        <taxon>Eumycetozoa</taxon>
        <taxon>Dictyostelia</taxon>
        <taxon>Acytosteliales</taxon>
        <taxon>Acytosteliaceae</taxon>
        <taxon>Heterostelium</taxon>
    </lineage>
</organism>
<evidence type="ECO:0000313" key="1">
    <source>
        <dbReference type="EMBL" id="EFA78254.1"/>
    </source>
</evidence>
<dbReference type="GeneID" id="31364381"/>
<accession>D3BK24</accession>
<reference evidence="1 2" key="1">
    <citation type="journal article" date="2011" name="Genome Res.">
        <title>Phylogeny-wide analysis of social amoeba genomes highlights ancient origins for complex intercellular communication.</title>
        <authorList>
            <person name="Heidel A.J."/>
            <person name="Lawal H.M."/>
            <person name="Felder M."/>
            <person name="Schilde C."/>
            <person name="Helps N.R."/>
            <person name="Tunggal B."/>
            <person name="Rivero F."/>
            <person name="John U."/>
            <person name="Schleicher M."/>
            <person name="Eichinger L."/>
            <person name="Platzer M."/>
            <person name="Noegel A.A."/>
            <person name="Schaap P."/>
            <person name="Gloeckner G."/>
        </authorList>
    </citation>
    <scope>NUCLEOTIDE SEQUENCE [LARGE SCALE GENOMIC DNA]</scope>
    <source>
        <strain evidence="2">ATCC 26659 / Pp 5 / PN500</strain>
    </source>
</reference>
<dbReference type="InParanoid" id="D3BK24"/>
<name>D3BK24_HETP5</name>
<dbReference type="Proteomes" id="UP000001396">
    <property type="component" value="Unassembled WGS sequence"/>
</dbReference>
<dbReference type="EMBL" id="ADBJ01000038">
    <property type="protein sequence ID" value="EFA78254.1"/>
    <property type="molecule type" value="Genomic_DNA"/>
</dbReference>
<sequence>MVFAAFDVGCTARPTSRSFKRQYMTFNANCVEGKIKSLQALKTGYIDYIKKIREKAKEQQLITKTTRNNRKFRQQREHLSSGANSGDISNYIKNKKNWSAPGPNGICNYWIKRIKRYHEDLAEAFNEYLYLDIMEFPKWFCEGITYRIHKGGDKEDEANYRPITCINSTFN</sequence>
<dbReference type="STRING" id="670386.D3BK24"/>
<comment type="caution">
    <text evidence="1">The sequence shown here is derived from an EMBL/GenBank/DDBJ whole genome shotgun (WGS) entry which is preliminary data.</text>
</comment>
<proteinExistence type="predicted"/>
<dbReference type="AlphaFoldDB" id="D3BK24"/>
<dbReference type="RefSeq" id="XP_020430379.1">
    <property type="nucleotide sequence ID" value="XM_020579704.1"/>
</dbReference>
<protein>
    <submittedName>
        <fullName evidence="1">Uncharacterized protein</fullName>
    </submittedName>
</protein>
<evidence type="ECO:0000313" key="2">
    <source>
        <dbReference type="Proteomes" id="UP000001396"/>
    </source>
</evidence>
<gene>
    <name evidence="1" type="ORF">PPL_08905</name>
</gene>
<keyword evidence="2" id="KW-1185">Reference proteome</keyword>